<feature type="region of interest" description="Disordered" evidence="1">
    <location>
        <begin position="178"/>
        <end position="213"/>
    </location>
</feature>
<dbReference type="EMBL" id="AONC01000029">
    <property type="protein sequence ID" value="EXJ15186.1"/>
    <property type="molecule type" value="Genomic_DNA"/>
</dbReference>
<sequence>MRRGPRTLGRPLTRLEAEDDARFFPGASSLSWHSHAQLPSVAESFPAGVVSTAGLVRPPSRTRSLGPTAILPLDDIAWRRASAAARPEPAPADPATGVRTRARGLVSATWGSRTTLSTETGLGSGVAGGAVRASVSPRVRSGAAEVMAAFPALDKAWRLASARARPLPPAVRLCSLMTSPVCSDPESGNWNRKGAKDAKRDKDSSHAHSSPAW</sequence>
<reference evidence="2 3" key="1">
    <citation type="submission" date="2012-11" db="EMBL/GenBank/DDBJ databases">
        <title>Genome assembly of Thiorhodococcus sp. AK35.</title>
        <authorList>
            <person name="Nupur N."/>
            <person name="Khatri I."/>
            <person name="Subramanian S."/>
            <person name="Pinnaka A."/>
        </authorList>
    </citation>
    <scope>NUCLEOTIDE SEQUENCE [LARGE SCALE GENOMIC DNA]</scope>
    <source>
        <strain evidence="2 3">AK35</strain>
    </source>
</reference>
<proteinExistence type="predicted"/>
<evidence type="ECO:0000256" key="1">
    <source>
        <dbReference type="SAM" id="MobiDB-lite"/>
    </source>
</evidence>
<comment type="caution">
    <text evidence="2">The sequence shown here is derived from an EMBL/GenBank/DDBJ whole genome shotgun (WGS) entry which is preliminary data.</text>
</comment>
<accession>W9VDW5</accession>
<dbReference type="Proteomes" id="UP000019460">
    <property type="component" value="Unassembled WGS sequence"/>
</dbReference>
<feature type="compositionally biased region" description="Polar residues" evidence="1">
    <location>
        <begin position="178"/>
        <end position="190"/>
    </location>
</feature>
<gene>
    <name evidence="2" type="ORF">D779_1740</name>
</gene>
<evidence type="ECO:0000313" key="2">
    <source>
        <dbReference type="EMBL" id="EXJ15186.1"/>
    </source>
</evidence>
<organism evidence="2 3">
    <name type="scientific">Imhoffiella purpurea</name>
    <dbReference type="NCBI Taxonomy" id="1249627"/>
    <lineage>
        <taxon>Bacteria</taxon>
        <taxon>Pseudomonadati</taxon>
        <taxon>Pseudomonadota</taxon>
        <taxon>Gammaproteobacteria</taxon>
        <taxon>Chromatiales</taxon>
        <taxon>Chromatiaceae</taxon>
        <taxon>Imhoffiella</taxon>
    </lineage>
</organism>
<protein>
    <submittedName>
        <fullName evidence="2">Uncharacterized protein</fullName>
    </submittedName>
</protein>
<evidence type="ECO:0000313" key="3">
    <source>
        <dbReference type="Proteomes" id="UP000019460"/>
    </source>
</evidence>
<feature type="compositionally biased region" description="Basic and acidic residues" evidence="1">
    <location>
        <begin position="194"/>
        <end position="206"/>
    </location>
</feature>
<name>W9VDW5_9GAMM</name>
<keyword evidence="3" id="KW-1185">Reference proteome</keyword>
<dbReference type="AlphaFoldDB" id="W9VDW5"/>